<keyword evidence="3" id="KW-1185">Reference proteome</keyword>
<feature type="region of interest" description="Disordered" evidence="1">
    <location>
        <begin position="1"/>
        <end position="23"/>
    </location>
</feature>
<dbReference type="InterPro" id="IPR013078">
    <property type="entry name" value="His_Pase_superF_clade-1"/>
</dbReference>
<reference evidence="2 3" key="1">
    <citation type="submission" date="2009-10" db="EMBL/GenBank/DDBJ databases">
        <title>Complete sequence of Halothiobacillus neapolitanus c2.</title>
        <authorList>
            <consortium name="US DOE Joint Genome Institute"/>
            <person name="Lucas S."/>
            <person name="Copeland A."/>
            <person name="Lapidus A."/>
            <person name="Glavina del Rio T."/>
            <person name="Tice H."/>
            <person name="Bruce D."/>
            <person name="Goodwin L."/>
            <person name="Pitluck S."/>
            <person name="Davenport K."/>
            <person name="Brettin T."/>
            <person name="Detter J.C."/>
            <person name="Han C."/>
            <person name="Tapia R."/>
            <person name="Larimer F."/>
            <person name="Land M."/>
            <person name="Hauser L."/>
            <person name="Kyrpides N."/>
            <person name="Mikhailova N."/>
            <person name="Kerfeld C."/>
            <person name="Cannon G."/>
            <person name="Heinhort S."/>
        </authorList>
    </citation>
    <scope>NUCLEOTIDE SEQUENCE [LARGE SCALE GENOMIC DNA]</scope>
    <source>
        <strain evidence="3">ATCC 23641 / c2</strain>
    </source>
</reference>
<dbReference type="Pfam" id="PF00300">
    <property type="entry name" value="His_Phos_1"/>
    <property type="match status" value="1"/>
</dbReference>
<evidence type="ECO:0000256" key="1">
    <source>
        <dbReference type="SAM" id="MobiDB-lite"/>
    </source>
</evidence>
<gene>
    <name evidence="2" type="ordered locus">Hneap_1696</name>
</gene>
<dbReference type="InterPro" id="IPR050275">
    <property type="entry name" value="PGM_Phosphatase"/>
</dbReference>
<organism evidence="2 3">
    <name type="scientific">Halothiobacillus neapolitanus (strain ATCC 23641 / DSM 15147 / CIP 104769 / NCIMB 8539 / c2)</name>
    <name type="common">Thiobacillus neapolitanus</name>
    <dbReference type="NCBI Taxonomy" id="555778"/>
    <lineage>
        <taxon>Bacteria</taxon>
        <taxon>Pseudomonadati</taxon>
        <taxon>Pseudomonadota</taxon>
        <taxon>Gammaproteobacteria</taxon>
        <taxon>Chromatiales</taxon>
        <taxon>Halothiobacillaceae</taxon>
        <taxon>Halothiobacillus</taxon>
    </lineage>
</organism>
<proteinExistence type="predicted"/>
<dbReference type="EMBL" id="CP001801">
    <property type="protein sequence ID" value="ACX96521.1"/>
    <property type="molecule type" value="Genomic_DNA"/>
</dbReference>
<dbReference type="STRING" id="555778.Hneap_1696"/>
<dbReference type="InterPro" id="IPR029033">
    <property type="entry name" value="His_PPase_superfam"/>
</dbReference>
<evidence type="ECO:0000313" key="2">
    <source>
        <dbReference type="EMBL" id="ACX96521.1"/>
    </source>
</evidence>
<dbReference type="Gene3D" id="3.40.50.1240">
    <property type="entry name" value="Phosphoglycerate mutase-like"/>
    <property type="match status" value="1"/>
</dbReference>
<dbReference type="AlphaFoldDB" id="D0L1E8"/>
<sequence>MPGQIDLLRHGEPAGGKRYRGDRVDDPLSEMGWKQMRDRVDALEAAGKANWTQIVSSPLIRCRAFAEALAGERGLPLQVDTNLRERGFGCWEGLSHREVKERFAADYRAYKADPDRGMPTGGEAMDDFFSRVTGSLAHHAKAQPSDGKTLVVAHAVVIRTAAVWALNAPPVATHFVDTEYACLLRLQWRGEQPTLLELLND</sequence>
<dbReference type="SUPFAM" id="SSF53254">
    <property type="entry name" value="Phosphoglycerate mutase-like"/>
    <property type="match status" value="1"/>
</dbReference>
<dbReference type="GO" id="GO:0016791">
    <property type="term" value="F:phosphatase activity"/>
    <property type="evidence" value="ECO:0007669"/>
    <property type="project" value="TreeGrafter"/>
</dbReference>
<dbReference type="eggNOG" id="COG0406">
    <property type="taxonomic scope" value="Bacteria"/>
</dbReference>
<dbReference type="CDD" id="cd07067">
    <property type="entry name" value="HP_PGM_like"/>
    <property type="match status" value="1"/>
</dbReference>
<dbReference type="OrthoDB" id="9783269at2"/>
<dbReference type="SMART" id="SM00855">
    <property type="entry name" value="PGAM"/>
    <property type="match status" value="1"/>
</dbReference>
<dbReference type="KEGG" id="hna:Hneap_1696"/>
<dbReference type="GO" id="GO:0005737">
    <property type="term" value="C:cytoplasm"/>
    <property type="evidence" value="ECO:0007669"/>
    <property type="project" value="TreeGrafter"/>
</dbReference>
<protein>
    <submittedName>
        <fullName evidence="2">Phosphoglycerate mutase</fullName>
    </submittedName>
</protein>
<evidence type="ECO:0000313" key="3">
    <source>
        <dbReference type="Proteomes" id="UP000009102"/>
    </source>
</evidence>
<dbReference type="PANTHER" id="PTHR48100">
    <property type="entry name" value="BROAD-SPECIFICITY PHOSPHATASE YOR283W-RELATED"/>
    <property type="match status" value="1"/>
</dbReference>
<dbReference type="Proteomes" id="UP000009102">
    <property type="component" value="Chromosome"/>
</dbReference>
<name>D0L1E8_HALNC</name>
<accession>D0L1E8</accession>
<dbReference type="RefSeq" id="WP_012824554.1">
    <property type="nucleotide sequence ID" value="NC_013422.1"/>
</dbReference>
<dbReference type="PANTHER" id="PTHR48100:SF1">
    <property type="entry name" value="HISTIDINE PHOSPHATASE FAMILY PROTEIN-RELATED"/>
    <property type="match status" value="1"/>
</dbReference>
<dbReference type="HOGENOM" id="CLU_033323_8_2_6"/>
<dbReference type="PIRSF" id="PIRSF000709">
    <property type="entry name" value="6PFK_2-Ptase"/>
    <property type="match status" value="1"/>
</dbReference>